<dbReference type="Gene3D" id="3.40.50.1820">
    <property type="entry name" value="alpha/beta hydrolase"/>
    <property type="match status" value="1"/>
</dbReference>
<dbReference type="EMBL" id="CAXHTA020000021">
    <property type="protein sequence ID" value="CAL5229945.1"/>
    <property type="molecule type" value="Genomic_DNA"/>
</dbReference>
<dbReference type="Proteomes" id="UP001497392">
    <property type="component" value="Unassembled WGS sequence"/>
</dbReference>
<feature type="transmembrane region" description="Helical" evidence="1">
    <location>
        <begin position="61"/>
        <end position="94"/>
    </location>
</feature>
<evidence type="ECO:0000313" key="4">
    <source>
        <dbReference type="Proteomes" id="UP001497392"/>
    </source>
</evidence>
<keyword evidence="1" id="KW-0812">Transmembrane</keyword>
<evidence type="ECO:0000256" key="1">
    <source>
        <dbReference type="SAM" id="Phobius"/>
    </source>
</evidence>
<protein>
    <submittedName>
        <fullName evidence="3">G13374 protein</fullName>
    </submittedName>
</protein>
<keyword evidence="4" id="KW-1185">Reference proteome</keyword>
<feature type="transmembrane region" description="Helical" evidence="1">
    <location>
        <begin position="146"/>
        <end position="168"/>
    </location>
</feature>
<dbReference type="InterPro" id="IPR000639">
    <property type="entry name" value="Epox_hydrolase-like"/>
</dbReference>
<comment type="caution">
    <text evidence="3">The sequence shown here is derived from an EMBL/GenBank/DDBJ whole genome shotgun (WGS) entry which is preliminary data.</text>
</comment>
<feature type="transmembrane region" description="Helical" evidence="1">
    <location>
        <begin position="119"/>
        <end position="137"/>
    </location>
</feature>
<gene>
    <name evidence="3" type="primary">g13374</name>
    <name evidence="3" type="ORF">VP750_LOCUS11851</name>
</gene>
<dbReference type="PANTHER" id="PTHR43689:SF8">
    <property type="entry name" value="ALPHA_BETA-HYDROLASES SUPERFAMILY PROTEIN"/>
    <property type="match status" value="1"/>
</dbReference>
<keyword evidence="1" id="KW-0472">Membrane</keyword>
<proteinExistence type="predicted"/>
<organism evidence="3 4">
    <name type="scientific">Coccomyxa viridis</name>
    <dbReference type="NCBI Taxonomy" id="1274662"/>
    <lineage>
        <taxon>Eukaryota</taxon>
        <taxon>Viridiplantae</taxon>
        <taxon>Chlorophyta</taxon>
        <taxon>core chlorophytes</taxon>
        <taxon>Trebouxiophyceae</taxon>
        <taxon>Trebouxiophyceae incertae sedis</taxon>
        <taxon>Coccomyxaceae</taxon>
        <taxon>Coccomyxa</taxon>
    </lineage>
</organism>
<keyword evidence="1" id="KW-1133">Transmembrane helix</keyword>
<dbReference type="InterPro" id="IPR000073">
    <property type="entry name" value="AB_hydrolase_1"/>
</dbReference>
<accession>A0ABP1GF95</accession>
<dbReference type="SUPFAM" id="SSF53474">
    <property type="entry name" value="alpha/beta-Hydrolases"/>
    <property type="match status" value="1"/>
</dbReference>
<feature type="transmembrane region" description="Helical" evidence="1">
    <location>
        <begin position="174"/>
        <end position="195"/>
    </location>
</feature>
<dbReference type="PANTHER" id="PTHR43689">
    <property type="entry name" value="HYDROLASE"/>
    <property type="match status" value="1"/>
</dbReference>
<evidence type="ECO:0000259" key="2">
    <source>
        <dbReference type="Pfam" id="PF00561"/>
    </source>
</evidence>
<feature type="domain" description="AB hydrolase-1" evidence="2">
    <location>
        <begin position="285"/>
        <end position="534"/>
    </location>
</feature>
<dbReference type="PRINTS" id="PR00412">
    <property type="entry name" value="EPOXHYDRLASE"/>
</dbReference>
<name>A0ABP1GF95_9CHLO</name>
<reference evidence="3 4" key="1">
    <citation type="submission" date="2024-06" db="EMBL/GenBank/DDBJ databases">
        <authorList>
            <person name="Kraege A."/>
            <person name="Thomma B."/>
        </authorList>
    </citation>
    <scope>NUCLEOTIDE SEQUENCE [LARGE SCALE GENOMIC DNA]</scope>
</reference>
<evidence type="ECO:0000313" key="3">
    <source>
        <dbReference type="EMBL" id="CAL5229945.1"/>
    </source>
</evidence>
<dbReference type="InterPro" id="IPR029058">
    <property type="entry name" value="AB_hydrolase_fold"/>
</dbReference>
<dbReference type="Pfam" id="PF00561">
    <property type="entry name" value="Abhydrolase_1"/>
    <property type="match status" value="1"/>
</dbReference>
<sequence>MSEYEYTPHHSSPFIAALKQSYRKSLAKVHQATLNLHARQTNTSGRSYSDKVCRAIKHVKIFALLTAGLFVAMAPWALAALEVAVMTALYVVLIPRTGTRPWRHIREYHYEFSTSLEDILIGTYIRFLGVLLAYLLGSGPRMMRPYLFAAVGFAAVNIPFLVVKAAYALRQQPWVPAAILIAASAFFTLAHLGTARNMVLWARRRYELGLMGYGFPWEEGEASRLYQGQRNKEQQLLLPQHQPPEPELLPQDLADDDSLFTSVNGVSVHYKLMHPEEVRLPGCGIVLLHPFAGGVFSFRLIMGTLAEDVGCPVLSFDRPGAGLTSRPSGTTPSIDSPYAPDFASDIAQSLCEQHNIQHVIFVGQADGSAIAVLAAAKTQSEEADGSKLKAAGLVLLHPINLEEGESGSSFFRLLNNSRIGRQLLLRMLRADGPNRGAWADPSRMTPEIVDIYRRPAKLLNWGSALIQVTRSKVGRARMQQYLRNVQGVPLLIVTGAKDRITTPQHAAAICNNLLQECTCMILPGVGHLSNEEAPRLLNACLATFCKHTFASLKRVSGEEEV</sequence>